<evidence type="ECO:0000313" key="3">
    <source>
        <dbReference type="Proteomes" id="UP001165069"/>
    </source>
</evidence>
<comment type="caution">
    <text evidence="2">The sequence shown here is derived from an EMBL/GenBank/DDBJ whole genome shotgun (WGS) entry which is preliminary data.</text>
</comment>
<feature type="chain" id="PRO_5045159252" description="Outer membrane protein beta-barrel domain-containing protein" evidence="1">
    <location>
        <begin position="25"/>
        <end position="242"/>
    </location>
</feature>
<accession>A0ABQ5QC98</accession>
<dbReference type="RefSeq" id="WP_285569077.1">
    <property type="nucleotide sequence ID" value="NZ_BSDE01000001.1"/>
</dbReference>
<feature type="signal peptide" evidence="1">
    <location>
        <begin position="1"/>
        <end position="24"/>
    </location>
</feature>
<evidence type="ECO:0000313" key="2">
    <source>
        <dbReference type="EMBL" id="GLH71684.1"/>
    </source>
</evidence>
<organism evidence="2 3">
    <name type="scientific">Geothrix limicola</name>
    <dbReference type="NCBI Taxonomy" id="2927978"/>
    <lineage>
        <taxon>Bacteria</taxon>
        <taxon>Pseudomonadati</taxon>
        <taxon>Acidobacteriota</taxon>
        <taxon>Holophagae</taxon>
        <taxon>Holophagales</taxon>
        <taxon>Holophagaceae</taxon>
        <taxon>Geothrix</taxon>
    </lineage>
</organism>
<reference evidence="2 3" key="1">
    <citation type="journal article" date="2023" name="Antonie Van Leeuwenhoek">
        <title>Mesoterricola silvestris gen. nov., sp. nov., Mesoterricola sediminis sp. nov., Geothrix oryzae sp. nov., Geothrix edaphica sp. nov., Geothrix rubra sp. nov., and Geothrix limicola sp. nov., six novel members of Acidobacteriota isolated from soils.</title>
        <authorList>
            <person name="Itoh H."/>
            <person name="Sugisawa Y."/>
            <person name="Mise K."/>
            <person name="Xu Z."/>
            <person name="Kuniyasu M."/>
            <person name="Ushijima N."/>
            <person name="Kawano K."/>
            <person name="Kobayashi E."/>
            <person name="Shiratori Y."/>
            <person name="Masuda Y."/>
            <person name="Senoo K."/>
        </authorList>
    </citation>
    <scope>NUCLEOTIDE SEQUENCE [LARGE SCALE GENOMIC DNA]</scope>
    <source>
        <strain evidence="2 3">Red804</strain>
    </source>
</reference>
<dbReference type="InterPro" id="IPR011250">
    <property type="entry name" value="OMP/PagP_B-barrel"/>
</dbReference>
<gene>
    <name evidence="2" type="ORF">GETHLI_01860</name>
</gene>
<protein>
    <recommendedName>
        <fullName evidence="4">Outer membrane protein beta-barrel domain-containing protein</fullName>
    </recommendedName>
</protein>
<evidence type="ECO:0000256" key="1">
    <source>
        <dbReference type="SAM" id="SignalP"/>
    </source>
</evidence>
<dbReference type="SUPFAM" id="SSF56925">
    <property type="entry name" value="OMPA-like"/>
    <property type="match status" value="1"/>
</dbReference>
<dbReference type="EMBL" id="BSDE01000001">
    <property type="protein sequence ID" value="GLH71684.1"/>
    <property type="molecule type" value="Genomic_DNA"/>
</dbReference>
<proteinExistence type="predicted"/>
<name>A0ABQ5QC98_9BACT</name>
<sequence length="242" mass="25623">MKPRFGSALMGLAVFILGTASLRAEDPGLSCSLKLRGLVSSTSSDQGMSNGVLGNNLAMGAGFGLELGYALGPGRITGELGYTVQSGDAFLGNTGDMRTYGSGVVIDSANSVDSRKNKVEGLHLRLGYEAPWTGSLSWRAGLQFGGNKFTHQVLGNVNGTSAAGSFSDSYFYVGSKTASTPSPFAGLTYKFDEASSFEFGVLFLSYTSLSYQHVANTQNQFDSVTTSDRIVPNLEIAYVFRF</sequence>
<dbReference type="Proteomes" id="UP001165069">
    <property type="component" value="Unassembled WGS sequence"/>
</dbReference>
<keyword evidence="3" id="KW-1185">Reference proteome</keyword>
<evidence type="ECO:0008006" key="4">
    <source>
        <dbReference type="Google" id="ProtNLM"/>
    </source>
</evidence>
<keyword evidence="1" id="KW-0732">Signal</keyword>